<sequence length="141" mass="15471">MIVVLDTDVIVSAVVSPTGASRFLLHEIGVGRLPAAASVPLLLEYEAVLKRPETLDRAGGTLGDMDVILDQLAAVMQRAPIWYLWRPQLRDANDDMVLEAAANAAATHLVTFNIRDFKTAPSRFGIELCRPAEIARILRHE</sequence>
<dbReference type="PANTHER" id="PTHR34610">
    <property type="entry name" value="SSL7007 PROTEIN"/>
    <property type="match status" value="1"/>
</dbReference>
<dbReference type="NCBIfam" id="TIGR00305">
    <property type="entry name" value="putative toxin-antitoxin system toxin component, PIN family"/>
    <property type="match status" value="1"/>
</dbReference>
<reference evidence="3" key="1">
    <citation type="submission" date="2011-06" db="EMBL/GenBank/DDBJ databases">
        <authorList>
            <consortium name="US DOE Joint Genome Institute (JGI-PGF)"/>
            <person name="Lucas S."/>
            <person name="Han J."/>
            <person name="Lapidus A."/>
            <person name="Cheng J.-F."/>
            <person name="Goodwin L."/>
            <person name="Pitluck S."/>
            <person name="Peters L."/>
            <person name="Land M.L."/>
            <person name="Hauser L."/>
            <person name="Vogl K."/>
            <person name="Liu Z."/>
            <person name="Overmann J."/>
            <person name="Frigaard N.-U."/>
            <person name="Bryant D.A."/>
            <person name="Woyke T.J."/>
        </authorList>
    </citation>
    <scope>NUCLEOTIDE SEQUENCE [LARGE SCALE GENOMIC DNA]</scope>
    <source>
        <strain evidence="3">970</strain>
    </source>
</reference>
<dbReference type="STRING" id="631362.Thi970DRAFT_01468"/>
<name>H8Z0H2_9GAMM</name>
<evidence type="ECO:0000313" key="2">
    <source>
        <dbReference type="EMBL" id="EIC21273.1"/>
    </source>
</evidence>
<dbReference type="AlphaFoldDB" id="H8Z0H2"/>
<accession>H8Z0H2</accession>
<dbReference type="Proteomes" id="UP000002964">
    <property type="component" value="Unassembled WGS sequence"/>
</dbReference>
<dbReference type="InterPro" id="IPR002850">
    <property type="entry name" value="PIN_toxin-like"/>
</dbReference>
<keyword evidence="3" id="KW-1185">Reference proteome</keyword>
<protein>
    <submittedName>
        <fullName evidence="2">Putative toxin-antitoxin system toxin component, PIN family</fullName>
    </submittedName>
</protein>
<gene>
    <name evidence="2" type="ORF">Thi970DRAFT_01468</name>
</gene>
<dbReference type="EMBL" id="JH603169">
    <property type="protein sequence ID" value="EIC21273.1"/>
    <property type="molecule type" value="Genomic_DNA"/>
</dbReference>
<evidence type="ECO:0000313" key="3">
    <source>
        <dbReference type="Proteomes" id="UP000002964"/>
    </source>
</evidence>
<dbReference type="InterPro" id="IPR029060">
    <property type="entry name" value="PIN-like_dom_sf"/>
</dbReference>
<dbReference type="RefSeq" id="WP_009147859.1">
    <property type="nucleotide sequence ID" value="NZ_CP121471.1"/>
</dbReference>
<dbReference type="PANTHER" id="PTHR34610:SF3">
    <property type="entry name" value="SSL7007 PROTEIN"/>
    <property type="match status" value="1"/>
</dbReference>
<dbReference type="OrthoDB" id="271187at2"/>
<feature type="domain" description="PIN" evidence="1">
    <location>
        <begin position="3"/>
        <end position="115"/>
    </location>
</feature>
<dbReference type="InterPro" id="IPR002716">
    <property type="entry name" value="PIN_dom"/>
</dbReference>
<evidence type="ECO:0000259" key="1">
    <source>
        <dbReference type="Pfam" id="PF13470"/>
    </source>
</evidence>
<proteinExistence type="predicted"/>
<organism evidence="2 3">
    <name type="scientific">Thiorhodovibrio frisius</name>
    <dbReference type="NCBI Taxonomy" id="631362"/>
    <lineage>
        <taxon>Bacteria</taxon>
        <taxon>Pseudomonadati</taxon>
        <taxon>Pseudomonadota</taxon>
        <taxon>Gammaproteobacteria</taxon>
        <taxon>Chromatiales</taxon>
        <taxon>Chromatiaceae</taxon>
        <taxon>Thiorhodovibrio</taxon>
    </lineage>
</organism>
<dbReference type="eggNOG" id="COG1569">
    <property type="taxonomic scope" value="Bacteria"/>
</dbReference>
<dbReference type="Pfam" id="PF13470">
    <property type="entry name" value="PIN_3"/>
    <property type="match status" value="1"/>
</dbReference>
<dbReference type="HOGENOM" id="CLU_116617_2_0_6"/>
<reference evidence="2 3" key="2">
    <citation type="submission" date="2011-11" db="EMBL/GenBank/DDBJ databases">
        <authorList>
            <consortium name="US DOE Joint Genome Institute"/>
            <person name="Lucas S."/>
            <person name="Han J."/>
            <person name="Lapidus A."/>
            <person name="Cheng J.-F."/>
            <person name="Goodwin L."/>
            <person name="Pitluck S."/>
            <person name="Peters L."/>
            <person name="Ovchinnikova G."/>
            <person name="Zhang X."/>
            <person name="Detter J.C."/>
            <person name="Han C."/>
            <person name="Tapia R."/>
            <person name="Land M."/>
            <person name="Hauser L."/>
            <person name="Kyrpides N."/>
            <person name="Ivanova N."/>
            <person name="Pagani I."/>
            <person name="Vogl K."/>
            <person name="Liu Z."/>
            <person name="Overmann J."/>
            <person name="Frigaard N.-U."/>
            <person name="Bryant D."/>
            <person name="Woyke T."/>
        </authorList>
    </citation>
    <scope>NUCLEOTIDE SEQUENCE [LARGE SCALE GENOMIC DNA]</scope>
    <source>
        <strain evidence="2 3">970</strain>
    </source>
</reference>
<dbReference type="SUPFAM" id="SSF88723">
    <property type="entry name" value="PIN domain-like"/>
    <property type="match status" value="1"/>
</dbReference>